<dbReference type="Proteomes" id="UP000255355">
    <property type="component" value="Unassembled WGS sequence"/>
</dbReference>
<dbReference type="OrthoDB" id="4556201at2"/>
<name>A0A370H3D0_9NOCA</name>
<protein>
    <submittedName>
        <fullName evidence="1">Uncharacterized protein</fullName>
    </submittedName>
</protein>
<evidence type="ECO:0000313" key="1">
    <source>
        <dbReference type="EMBL" id="RDI49672.1"/>
    </source>
</evidence>
<comment type="caution">
    <text evidence="1">The sequence shown here is derived from an EMBL/GenBank/DDBJ whole genome shotgun (WGS) entry which is preliminary data.</text>
</comment>
<sequence length="116" mass="12852">MEISHDRIRRPASDPAHRTVIAGLLGVAERVMELAGDLLIYPVPGAAQRGAEELAAAPEPANPGWYRDRDGDIWQKTDSGWRLCLQRGVAVDGTIWDWRDGHVRDYGPFVPVPVAR</sequence>
<keyword evidence="2" id="KW-1185">Reference proteome</keyword>
<dbReference type="EMBL" id="QQAZ01000006">
    <property type="protein sequence ID" value="RDI49672.1"/>
    <property type="molecule type" value="Genomic_DNA"/>
</dbReference>
<dbReference type="AlphaFoldDB" id="A0A370H3D0"/>
<organism evidence="1 2">
    <name type="scientific">Nocardia mexicana</name>
    <dbReference type="NCBI Taxonomy" id="279262"/>
    <lineage>
        <taxon>Bacteria</taxon>
        <taxon>Bacillati</taxon>
        <taxon>Actinomycetota</taxon>
        <taxon>Actinomycetes</taxon>
        <taxon>Mycobacteriales</taxon>
        <taxon>Nocardiaceae</taxon>
        <taxon>Nocardia</taxon>
    </lineage>
</organism>
<dbReference type="RefSeq" id="WP_068017766.1">
    <property type="nucleotide sequence ID" value="NZ_QQAZ01000006.1"/>
</dbReference>
<evidence type="ECO:0000313" key="2">
    <source>
        <dbReference type="Proteomes" id="UP000255355"/>
    </source>
</evidence>
<reference evidence="1 2" key="1">
    <citation type="submission" date="2018-07" db="EMBL/GenBank/DDBJ databases">
        <title>Genomic Encyclopedia of Type Strains, Phase IV (KMG-IV): sequencing the most valuable type-strain genomes for metagenomic binning, comparative biology and taxonomic classification.</title>
        <authorList>
            <person name="Goeker M."/>
        </authorList>
    </citation>
    <scope>NUCLEOTIDE SEQUENCE [LARGE SCALE GENOMIC DNA]</scope>
    <source>
        <strain evidence="1 2">DSM 44952</strain>
    </source>
</reference>
<proteinExistence type="predicted"/>
<gene>
    <name evidence="1" type="ORF">DFR68_106107</name>
</gene>
<accession>A0A370H3D0</accession>